<evidence type="ECO:0000313" key="9">
    <source>
        <dbReference type="EMBL" id="SEU10663.1"/>
    </source>
</evidence>
<dbReference type="GO" id="GO:0052621">
    <property type="term" value="F:diguanylate cyclase activity"/>
    <property type="evidence" value="ECO:0007669"/>
    <property type="project" value="UniProtKB-EC"/>
</dbReference>
<dbReference type="PROSITE" id="PS50887">
    <property type="entry name" value="GGDEF"/>
    <property type="match status" value="1"/>
</dbReference>
<comment type="catalytic activity">
    <reaction evidence="4">
        <text>2 GTP = 3',3'-c-di-GMP + 2 diphosphate</text>
        <dbReference type="Rhea" id="RHEA:24898"/>
        <dbReference type="ChEBI" id="CHEBI:33019"/>
        <dbReference type="ChEBI" id="CHEBI:37565"/>
        <dbReference type="ChEBI" id="CHEBI:58805"/>
        <dbReference type="EC" id="2.7.7.65"/>
    </reaction>
</comment>
<feature type="domain" description="GGDEF" evidence="8">
    <location>
        <begin position="320"/>
        <end position="454"/>
    </location>
</feature>
<keyword evidence="6" id="KW-0812">Transmembrane</keyword>
<evidence type="ECO:0000259" key="8">
    <source>
        <dbReference type="PROSITE" id="PS50887"/>
    </source>
</evidence>
<dbReference type="Proteomes" id="UP000182332">
    <property type="component" value="Unassembled WGS sequence"/>
</dbReference>
<evidence type="ECO:0000256" key="2">
    <source>
        <dbReference type="ARBA" id="ARBA00004533"/>
    </source>
</evidence>
<dbReference type="AlphaFoldDB" id="A0A1I0JKL6"/>
<evidence type="ECO:0000256" key="5">
    <source>
        <dbReference type="SAM" id="MobiDB-lite"/>
    </source>
</evidence>
<comment type="subcellular location">
    <subcellularLocation>
        <location evidence="2">Cell inner membrane</location>
    </subcellularLocation>
</comment>
<reference evidence="9 10" key="1">
    <citation type="submission" date="2016-10" db="EMBL/GenBank/DDBJ databases">
        <authorList>
            <person name="de Groot N.N."/>
        </authorList>
    </citation>
    <scope>NUCLEOTIDE SEQUENCE [LARGE SCALE GENOMIC DNA]</scope>
    <source>
        <strain evidence="9 10">DSM 11363</strain>
    </source>
</reference>
<dbReference type="EC" id="2.7.7.65" evidence="3"/>
<evidence type="ECO:0000259" key="7">
    <source>
        <dbReference type="PROSITE" id="PS50885"/>
    </source>
</evidence>
<dbReference type="InterPro" id="IPR003660">
    <property type="entry name" value="HAMP_dom"/>
</dbReference>
<dbReference type="SMART" id="SM00304">
    <property type="entry name" value="HAMP"/>
    <property type="match status" value="1"/>
</dbReference>
<dbReference type="GO" id="GO:1902201">
    <property type="term" value="P:negative regulation of bacterial-type flagellum-dependent cell motility"/>
    <property type="evidence" value="ECO:0007669"/>
    <property type="project" value="TreeGrafter"/>
</dbReference>
<sequence length="454" mass="50725">MTMQIETPSTPPGGTRSPPRRGRRIGSLARRLVLATLAFCVLFTAATVLVRTWFAWNTNLANMKAELTLIDQVFQGTLSKAVWEMDDQALQTQIDSVATAAPVGRVQLKILRPGRAPEMLERQHPGHTGSIRAPTLHRELTIAPYPGAREVVGELTIEGDESLLWKRLWKEVEVIMLTQIIQSLALAGLIMGMFNRSVTLHVRRIARHLEHLTPLNLKTRLTLDRRGNAGDELDLLEAGVNDLQDKLAAHLERQAHDEVALAASRDQLAELVEQRTAQLKAANTRLEALTRFDPLTGLANRRHFDEFKELEFNRALRHRQPLSVLMCDIDFFKRYNDTYGHAKGDQCLRDVALAMSALFSRSGELVARLGGEEFAVLLPGQDEDQALASADRLRSLLARQQLEHSASPVSPFVTLSIGVAELDPANMEHFDQLLQSADRALYRAKSQGRDRCVI</sequence>
<dbReference type="InterPro" id="IPR029787">
    <property type="entry name" value="Nucleotide_cyclase"/>
</dbReference>
<organism evidence="9 10">
    <name type="scientific">Pseudomonas graminis</name>
    <dbReference type="NCBI Taxonomy" id="158627"/>
    <lineage>
        <taxon>Bacteria</taxon>
        <taxon>Pseudomonadati</taxon>
        <taxon>Pseudomonadota</taxon>
        <taxon>Gammaproteobacteria</taxon>
        <taxon>Pseudomonadales</taxon>
        <taxon>Pseudomonadaceae</taxon>
        <taxon>Pseudomonas</taxon>
    </lineage>
</organism>
<evidence type="ECO:0000256" key="6">
    <source>
        <dbReference type="SAM" id="Phobius"/>
    </source>
</evidence>
<evidence type="ECO:0000256" key="4">
    <source>
        <dbReference type="ARBA" id="ARBA00034247"/>
    </source>
</evidence>
<dbReference type="SUPFAM" id="SSF55073">
    <property type="entry name" value="Nucleotide cyclase"/>
    <property type="match status" value="1"/>
</dbReference>
<dbReference type="GO" id="GO:0007165">
    <property type="term" value="P:signal transduction"/>
    <property type="evidence" value="ECO:0007669"/>
    <property type="project" value="InterPro"/>
</dbReference>
<feature type="domain" description="HAMP" evidence="7">
    <location>
        <begin position="196"/>
        <end position="252"/>
    </location>
</feature>
<dbReference type="FunFam" id="3.30.70.270:FF:000001">
    <property type="entry name" value="Diguanylate cyclase domain protein"/>
    <property type="match status" value="1"/>
</dbReference>
<keyword evidence="6" id="KW-1133">Transmembrane helix</keyword>
<dbReference type="PANTHER" id="PTHR45138">
    <property type="entry name" value="REGULATORY COMPONENTS OF SENSORY TRANSDUCTION SYSTEM"/>
    <property type="match status" value="1"/>
</dbReference>
<name>A0A1I0JKL6_9PSED</name>
<gene>
    <name evidence="9" type="ORF">SAMN05216197_16116</name>
</gene>
<dbReference type="InterPro" id="IPR000160">
    <property type="entry name" value="GGDEF_dom"/>
</dbReference>
<dbReference type="PANTHER" id="PTHR45138:SF9">
    <property type="entry name" value="DIGUANYLATE CYCLASE DGCM-RELATED"/>
    <property type="match status" value="1"/>
</dbReference>
<dbReference type="GO" id="GO:0005886">
    <property type="term" value="C:plasma membrane"/>
    <property type="evidence" value="ECO:0007669"/>
    <property type="project" value="UniProtKB-SubCell"/>
</dbReference>
<dbReference type="SMART" id="SM00267">
    <property type="entry name" value="GGDEF"/>
    <property type="match status" value="1"/>
</dbReference>
<evidence type="ECO:0000256" key="3">
    <source>
        <dbReference type="ARBA" id="ARBA00012528"/>
    </source>
</evidence>
<accession>A0A1I0JKL6</accession>
<dbReference type="NCBIfam" id="TIGR00254">
    <property type="entry name" value="GGDEF"/>
    <property type="match status" value="1"/>
</dbReference>
<dbReference type="GO" id="GO:0043709">
    <property type="term" value="P:cell adhesion involved in single-species biofilm formation"/>
    <property type="evidence" value="ECO:0007669"/>
    <property type="project" value="TreeGrafter"/>
</dbReference>
<dbReference type="Pfam" id="PF00990">
    <property type="entry name" value="GGDEF"/>
    <property type="match status" value="1"/>
</dbReference>
<evidence type="ECO:0000313" key="10">
    <source>
        <dbReference type="Proteomes" id="UP000182332"/>
    </source>
</evidence>
<feature type="transmembrane region" description="Helical" evidence="6">
    <location>
        <begin position="32"/>
        <end position="54"/>
    </location>
</feature>
<dbReference type="InterPro" id="IPR050469">
    <property type="entry name" value="Diguanylate_Cyclase"/>
</dbReference>
<evidence type="ECO:0000256" key="1">
    <source>
        <dbReference type="ARBA" id="ARBA00001946"/>
    </source>
</evidence>
<keyword evidence="6" id="KW-0472">Membrane</keyword>
<dbReference type="InterPro" id="IPR043128">
    <property type="entry name" value="Rev_trsase/Diguanyl_cyclase"/>
</dbReference>
<protein>
    <recommendedName>
        <fullName evidence="3">diguanylate cyclase</fullName>
        <ecNumber evidence="3">2.7.7.65</ecNumber>
    </recommendedName>
</protein>
<feature type="region of interest" description="Disordered" evidence="5">
    <location>
        <begin position="1"/>
        <end position="22"/>
    </location>
</feature>
<dbReference type="CDD" id="cd01949">
    <property type="entry name" value="GGDEF"/>
    <property type="match status" value="1"/>
</dbReference>
<dbReference type="EMBL" id="FOHW01000061">
    <property type="protein sequence ID" value="SEU10663.1"/>
    <property type="molecule type" value="Genomic_DNA"/>
</dbReference>
<comment type="cofactor">
    <cofactor evidence="1">
        <name>Mg(2+)</name>
        <dbReference type="ChEBI" id="CHEBI:18420"/>
    </cofactor>
</comment>
<dbReference type="Gene3D" id="3.30.70.270">
    <property type="match status" value="1"/>
</dbReference>
<dbReference type="PROSITE" id="PS50885">
    <property type="entry name" value="HAMP"/>
    <property type="match status" value="1"/>
</dbReference>
<proteinExistence type="predicted"/>